<sequence>MTRYGYLRKYASDGTWSPSTPTETIRQAQTAISAIRNNHDVSITMLESVISLTYHPISLMELLGDPGLIRDCILYLCQREKEGVQVFDDEQGYLYFRILLLAINISVISDFDCPAFWNVLGSKDGKEDASQMLSRGVEVFIAQRAGDHPDQLLDWDLPTPGEPIISQRYALLLLGLLFKDRKGLLRVCSETRSPTLTGVLFVLWRLVHITGTPTLWTYFIDIAKRNYLVAGDNVTPIQIFEEDARAHSQIWHSRNASIAVDLEDARTQLLLLTKKMHFEPARGPSAVSFSMLAPSLILYFSPNSKVGFISGVEDLFLPLIQELFAGFWRYLEIGDNPIFVPPEVFVNHFGAIMLINNCMIQHLIDHPPIAAGVTSKEALQATVDLGVIELMSQSIILIDDYNGEEVGGKK</sequence>
<accession>A0A8H3AEC4</accession>
<evidence type="ECO:0000313" key="2">
    <source>
        <dbReference type="Proteomes" id="UP000663843"/>
    </source>
</evidence>
<name>A0A8H3AEC4_9AGAM</name>
<gene>
    <name evidence="1" type="ORF">RDB_LOCUS54263</name>
</gene>
<proteinExistence type="predicted"/>
<protein>
    <submittedName>
        <fullName evidence="1">Uncharacterized protein</fullName>
    </submittedName>
</protein>
<evidence type="ECO:0000313" key="1">
    <source>
        <dbReference type="EMBL" id="CAE6421542.1"/>
    </source>
</evidence>
<organism evidence="1 2">
    <name type="scientific">Rhizoctonia solani</name>
    <dbReference type="NCBI Taxonomy" id="456999"/>
    <lineage>
        <taxon>Eukaryota</taxon>
        <taxon>Fungi</taxon>
        <taxon>Dikarya</taxon>
        <taxon>Basidiomycota</taxon>
        <taxon>Agaricomycotina</taxon>
        <taxon>Agaricomycetes</taxon>
        <taxon>Cantharellales</taxon>
        <taxon>Ceratobasidiaceae</taxon>
        <taxon>Rhizoctonia</taxon>
    </lineage>
</organism>
<reference evidence="1" key="1">
    <citation type="submission" date="2021-01" db="EMBL/GenBank/DDBJ databases">
        <authorList>
            <person name="Kaushik A."/>
        </authorList>
    </citation>
    <scope>NUCLEOTIDE SEQUENCE</scope>
    <source>
        <strain evidence="1">AG2-2IIIB</strain>
    </source>
</reference>
<dbReference type="Proteomes" id="UP000663843">
    <property type="component" value="Unassembled WGS sequence"/>
</dbReference>
<dbReference type="EMBL" id="CAJMWT010001827">
    <property type="protein sequence ID" value="CAE6421542.1"/>
    <property type="molecule type" value="Genomic_DNA"/>
</dbReference>
<dbReference type="AlphaFoldDB" id="A0A8H3AEC4"/>
<comment type="caution">
    <text evidence="1">The sequence shown here is derived from an EMBL/GenBank/DDBJ whole genome shotgun (WGS) entry which is preliminary data.</text>
</comment>